<feature type="compositionally biased region" description="Basic and acidic residues" evidence="1">
    <location>
        <begin position="75"/>
        <end position="93"/>
    </location>
</feature>
<feature type="region of interest" description="Disordered" evidence="1">
    <location>
        <begin position="882"/>
        <end position="1090"/>
    </location>
</feature>
<accession>A0A9P7QKA6</accession>
<feature type="compositionally biased region" description="Basic and acidic residues" evidence="1">
    <location>
        <begin position="519"/>
        <end position="528"/>
    </location>
</feature>
<feature type="compositionally biased region" description="Polar residues" evidence="1">
    <location>
        <begin position="288"/>
        <end position="321"/>
    </location>
</feature>
<feature type="region of interest" description="Disordered" evidence="1">
    <location>
        <begin position="1"/>
        <end position="46"/>
    </location>
</feature>
<feature type="compositionally biased region" description="Basic and acidic residues" evidence="1">
    <location>
        <begin position="495"/>
        <end position="508"/>
    </location>
</feature>
<feature type="compositionally biased region" description="Polar residues" evidence="1">
    <location>
        <begin position="340"/>
        <end position="357"/>
    </location>
</feature>
<feature type="compositionally biased region" description="Basic residues" evidence="1">
    <location>
        <begin position="922"/>
        <end position="939"/>
    </location>
</feature>
<dbReference type="EMBL" id="SRRH01000143">
    <property type="protein sequence ID" value="KAG6297771.1"/>
    <property type="molecule type" value="Genomic_DNA"/>
</dbReference>
<feature type="compositionally biased region" description="Acidic residues" evidence="1">
    <location>
        <begin position="625"/>
        <end position="639"/>
    </location>
</feature>
<comment type="caution">
    <text evidence="2">The sequence shown here is derived from an EMBL/GenBank/DDBJ whole genome shotgun (WGS) entry which is preliminary data.</text>
</comment>
<feature type="compositionally biased region" description="Polar residues" evidence="1">
    <location>
        <begin position="733"/>
        <end position="742"/>
    </location>
</feature>
<feature type="compositionally biased region" description="Polar residues" evidence="1">
    <location>
        <begin position="232"/>
        <end position="252"/>
    </location>
</feature>
<feature type="compositionally biased region" description="Basic and acidic residues" evidence="1">
    <location>
        <begin position="599"/>
        <end position="624"/>
    </location>
</feature>
<proteinExistence type="predicted"/>
<feature type="compositionally biased region" description="Basic and acidic residues" evidence="1">
    <location>
        <begin position="37"/>
        <end position="46"/>
    </location>
</feature>
<protein>
    <submittedName>
        <fullName evidence="2">Uncharacterized protein</fullName>
    </submittedName>
</protein>
<feature type="compositionally biased region" description="Polar residues" evidence="1">
    <location>
        <begin position="542"/>
        <end position="551"/>
    </location>
</feature>
<feature type="region of interest" description="Disordered" evidence="1">
    <location>
        <begin position="195"/>
        <end position="476"/>
    </location>
</feature>
<evidence type="ECO:0000313" key="2">
    <source>
        <dbReference type="EMBL" id="KAG6297771.1"/>
    </source>
</evidence>
<feature type="compositionally biased region" description="Polar residues" evidence="1">
    <location>
        <begin position="982"/>
        <end position="995"/>
    </location>
</feature>
<evidence type="ECO:0000256" key="1">
    <source>
        <dbReference type="SAM" id="MobiDB-lite"/>
    </source>
</evidence>
<feature type="compositionally biased region" description="Basic and acidic residues" evidence="1">
    <location>
        <begin position="702"/>
        <end position="712"/>
    </location>
</feature>
<feature type="compositionally biased region" description="Basic and acidic residues" evidence="1">
    <location>
        <begin position="195"/>
        <end position="209"/>
    </location>
</feature>
<feature type="compositionally biased region" description="Basic and acidic residues" evidence="1">
    <location>
        <begin position="640"/>
        <end position="657"/>
    </location>
</feature>
<feature type="compositionally biased region" description="Gly residues" evidence="1">
    <location>
        <begin position="948"/>
        <end position="959"/>
    </location>
</feature>
<feature type="compositionally biased region" description="Polar residues" evidence="1">
    <location>
        <begin position="135"/>
        <end position="144"/>
    </location>
</feature>
<feature type="region of interest" description="Disordered" evidence="1">
    <location>
        <begin position="75"/>
        <end position="106"/>
    </location>
</feature>
<feature type="compositionally biased region" description="Low complexity" evidence="1">
    <location>
        <begin position="831"/>
        <end position="840"/>
    </location>
</feature>
<feature type="compositionally biased region" description="Basic and acidic residues" evidence="1">
    <location>
        <begin position="774"/>
        <end position="793"/>
    </location>
</feature>
<feature type="compositionally biased region" description="Low complexity" evidence="1">
    <location>
        <begin position="912"/>
        <end position="921"/>
    </location>
</feature>
<sequence>MNRFRTKKKARDDASIGGRPSIDAEPSGPFRMFGKKKTQDDEPKPEVDLAAALPSSDDFRTSLLMTGLSARFSMLREQDDPNSKLGKASDDSVLHPNRQSKMGGYGGLGSGLDDIAEIESLRAPQMGRFDAYQSDDASSTTGSVMSRAKPNEGNNLFGGRQKIYKLTAGSRAGMSGRALYEDDVAQSSFQRWRQAEKEKNAAAVEHHNGAFEAETPLDYNMRRETSSTTSSAPSIARNSTAATSITSQPSSIKDTHSGMSLPGLERNVTRTRRLYEQGLTQDLHDHQSSSLSRMDTLSKQGSFGTKSPDPTSAVPSPTASTFGDRVADRRTVISKASAPNLRSFSPHTLSSSQTSPAESAMSKFTRSDQKSSFGSTPPLSPPISETEEPSALATQVGDRGKATAMGVLNRPSMQYDETRYAQRQRQLQQGRETPTLRNASGPATSATPSMRQRSRSSSAQRTTIERTGPPKAPLPTIPVNIAAQMEVPGSTVFDDSDHPLVTKSKRPDLSVIPPQLMIKRPDDQDHPAFRKSALPTPLILSSPKSPDSQGFPTAAAAQSAPPEDSPTLGPNGGLSVSGMVRHHLRNCSGASSMYGAASHETEPDEKERLGDLSRKSSVEMKTDDGGEGEDGGDDGDVDRDEFAQHLADGARRVRERLNTYVESDNDHSAPPTPPQSEQNKDFNPPKSSGFPTLIPKSSRGALFDRSEKDRGRAMGLKSTGSHHGYTDGRGPSPRNTSSSRGPSRNRAETIDQGEIGTAKAGENMHVGLKAFRQARRELQRMKEAEVQNRHEQRSSPSQERAAYSRTPSYENGPPPALFNRMPRGDDQLAYGGRSRAASRAASERDRSGSEASNGACNFSRGPRLRNGSVTYDEHFVKAGASGVAGPEVQRPILESPSRSHTPYMANGPPPAAMAMSPGSHGPHAHGPHGPHAPHAHHAYHAGPHGLHGPPGVGGRGEPGGRYFAPRMQSPTPHDAHHYGRSRNGSLIGTAASSPNLHAIASMASPPPLPPINPRRKNGMPRSGEEGSGAISPSNPFGLSDGYTGDDDTAGDQYRRARSAHGQMRYNSSAAVRPPIPHSNISSASMPGGMI</sequence>
<feature type="region of interest" description="Disordered" evidence="1">
    <location>
        <begin position="488"/>
        <end position="864"/>
    </location>
</feature>
<reference evidence="2 3" key="1">
    <citation type="journal article" date="2020" name="bioRxiv">
        <title>Whole genome comparisons of ergot fungi reveals the divergence and evolution of species within the genus Claviceps are the result of varying mechanisms driving genome evolution and host range expansion.</title>
        <authorList>
            <person name="Wyka S.A."/>
            <person name="Mondo S.J."/>
            <person name="Liu M."/>
            <person name="Dettman J."/>
            <person name="Nalam V."/>
            <person name="Broders K.D."/>
        </authorList>
    </citation>
    <scope>NUCLEOTIDE SEQUENCE [LARGE SCALE GENOMIC DNA]</scope>
    <source>
        <strain evidence="2 3">Clav52</strain>
    </source>
</reference>
<feature type="compositionally biased region" description="Polar residues" evidence="1">
    <location>
        <begin position="421"/>
        <end position="450"/>
    </location>
</feature>
<dbReference type="AlphaFoldDB" id="A0A9P7QKA6"/>
<dbReference type="Proteomes" id="UP000707071">
    <property type="component" value="Unassembled WGS sequence"/>
</dbReference>
<name>A0A9P7QKA6_9HYPO</name>
<organism evidence="2 3">
    <name type="scientific">Claviceps aff. purpurea</name>
    <dbReference type="NCBI Taxonomy" id="1967640"/>
    <lineage>
        <taxon>Eukaryota</taxon>
        <taxon>Fungi</taxon>
        <taxon>Dikarya</taxon>
        <taxon>Ascomycota</taxon>
        <taxon>Pezizomycotina</taxon>
        <taxon>Sordariomycetes</taxon>
        <taxon>Hypocreomycetidae</taxon>
        <taxon>Hypocreales</taxon>
        <taxon>Clavicipitaceae</taxon>
        <taxon>Claviceps</taxon>
    </lineage>
</organism>
<gene>
    <name evidence="2" type="ORF">E4U09_001236</name>
</gene>
<keyword evidence="3" id="KW-1185">Reference proteome</keyword>
<evidence type="ECO:0000313" key="3">
    <source>
        <dbReference type="Proteomes" id="UP000707071"/>
    </source>
</evidence>
<feature type="region of interest" description="Disordered" evidence="1">
    <location>
        <begin position="133"/>
        <end position="156"/>
    </location>
</feature>